<dbReference type="AlphaFoldDB" id="A0A6C0AZZ8"/>
<organism evidence="1">
    <name type="scientific">viral metagenome</name>
    <dbReference type="NCBI Taxonomy" id="1070528"/>
    <lineage>
        <taxon>unclassified sequences</taxon>
        <taxon>metagenomes</taxon>
        <taxon>organismal metagenomes</taxon>
    </lineage>
</organism>
<accession>A0A6C0AZZ8</accession>
<protein>
    <submittedName>
        <fullName evidence="1">Uncharacterized protein</fullName>
    </submittedName>
</protein>
<proteinExistence type="predicted"/>
<reference evidence="1" key="1">
    <citation type="journal article" date="2020" name="Nature">
        <title>Giant virus diversity and host interactions through global metagenomics.</title>
        <authorList>
            <person name="Schulz F."/>
            <person name="Roux S."/>
            <person name="Paez-Espino D."/>
            <person name="Jungbluth S."/>
            <person name="Walsh D.A."/>
            <person name="Denef V.J."/>
            <person name="McMahon K.D."/>
            <person name="Konstantinidis K.T."/>
            <person name="Eloe-Fadrosh E.A."/>
            <person name="Kyrpides N.C."/>
            <person name="Woyke T."/>
        </authorList>
    </citation>
    <scope>NUCLEOTIDE SEQUENCE</scope>
    <source>
        <strain evidence="1">GVMAG-M-3300009182-78</strain>
    </source>
</reference>
<sequence length="94" mass="10157">MLFIFIYYFAKTTSLPTNLESLVGSSSSSTSCSERSTCGDCLNGHDKTGSVCYWCKGKGCVNPDDYYNPSSCSDDKNGCTLTSKALTPKPLTKK</sequence>
<dbReference type="EMBL" id="MN739044">
    <property type="protein sequence ID" value="QHS85567.1"/>
    <property type="molecule type" value="Genomic_DNA"/>
</dbReference>
<name>A0A6C0AZZ8_9ZZZZ</name>
<evidence type="ECO:0000313" key="1">
    <source>
        <dbReference type="EMBL" id="QHS85567.1"/>
    </source>
</evidence>